<feature type="domain" description="GST N-terminal" evidence="3">
    <location>
        <begin position="52"/>
        <end position="143"/>
    </location>
</feature>
<name>A0A5N6K639_MONLA</name>
<dbReference type="InterPro" id="IPR004046">
    <property type="entry name" value="GST_C"/>
</dbReference>
<evidence type="ECO:0000259" key="3">
    <source>
        <dbReference type="PROSITE" id="PS50404"/>
    </source>
</evidence>
<dbReference type="EMBL" id="VIGI01000007">
    <property type="protein sequence ID" value="KAB8298058.1"/>
    <property type="molecule type" value="Genomic_DNA"/>
</dbReference>
<dbReference type="Pfam" id="PF00043">
    <property type="entry name" value="GST_C"/>
    <property type="match status" value="1"/>
</dbReference>
<evidence type="ECO:0000256" key="2">
    <source>
        <dbReference type="SAM" id="Phobius"/>
    </source>
</evidence>
<dbReference type="InterPro" id="IPR004045">
    <property type="entry name" value="Glutathione_S-Trfase_N"/>
</dbReference>
<comment type="caution">
    <text evidence="5">The sequence shown here is derived from an EMBL/GenBank/DDBJ whole genome shotgun (WGS) entry which is preliminary data.</text>
</comment>
<dbReference type="PANTHER" id="PTHR44051">
    <property type="entry name" value="GLUTATHIONE S-TRANSFERASE-RELATED"/>
    <property type="match status" value="1"/>
</dbReference>
<dbReference type="CDD" id="cd03046">
    <property type="entry name" value="GST_N_GTT1_like"/>
    <property type="match status" value="1"/>
</dbReference>
<dbReference type="SUPFAM" id="SSF52833">
    <property type="entry name" value="Thioredoxin-like"/>
    <property type="match status" value="1"/>
</dbReference>
<keyword evidence="2" id="KW-1133">Transmembrane helix</keyword>
<dbReference type="SUPFAM" id="SSF47616">
    <property type="entry name" value="GST C-terminal domain-like"/>
    <property type="match status" value="1"/>
</dbReference>
<accession>A0A5N6K639</accession>
<sequence length="289" mass="32907">MLSQLYSYPLQVYNSNLCYLFLLLHHLSPLFVPNLYFHLYTIIINRTIKMADNTPIFHHLNNSQSQRIFWLLEELSIPYTLQIHTRNPATDPKAPFLAPPSLQATGPYGKAPVLQTGPKDGNRYVPESLAIATYLIRTFDTADAFGLRDGDWVRDEILTSINLTSLGQAVNFMLMLDFNAIANGVGPIGKRFDGPAVRKVLGDLERELKEGPEGGFFLGQHPGRADIMLEFPVALIRQRKWVDLEKEFPALNAWLDKCYERPAWKRSIEKGNGYDLSTFPQLEHLQYQA</sequence>
<comment type="similarity">
    <text evidence="1">Belongs to the GST superfamily.</text>
</comment>
<evidence type="ECO:0008006" key="7">
    <source>
        <dbReference type="Google" id="ProtNLM"/>
    </source>
</evidence>
<evidence type="ECO:0000313" key="5">
    <source>
        <dbReference type="EMBL" id="KAB8298058.1"/>
    </source>
</evidence>
<dbReference type="AlphaFoldDB" id="A0A5N6K639"/>
<keyword evidence="2" id="KW-0812">Transmembrane</keyword>
<dbReference type="Proteomes" id="UP000326757">
    <property type="component" value="Unassembled WGS sequence"/>
</dbReference>
<dbReference type="Pfam" id="PF13409">
    <property type="entry name" value="GST_N_2"/>
    <property type="match status" value="1"/>
</dbReference>
<dbReference type="InterPro" id="IPR010987">
    <property type="entry name" value="Glutathione-S-Trfase_C-like"/>
</dbReference>
<dbReference type="PROSITE" id="PS50404">
    <property type="entry name" value="GST_NTER"/>
    <property type="match status" value="1"/>
</dbReference>
<proteinExistence type="inferred from homology"/>
<evidence type="ECO:0000256" key="1">
    <source>
        <dbReference type="ARBA" id="ARBA00007409"/>
    </source>
</evidence>
<dbReference type="Gene3D" id="1.20.1050.10">
    <property type="match status" value="1"/>
</dbReference>
<evidence type="ECO:0000313" key="6">
    <source>
        <dbReference type="Proteomes" id="UP000326757"/>
    </source>
</evidence>
<dbReference type="OrthoDB" id="2309723at2759"/>
<keyword evidence="2" id="KW-0472">Membrane</keyword>
<dbReference type="PANTHER" id="PTHR44051:SF9">
    <property type="entry name" value="GLUTATHIONE S-TRANSFERASE 1"/>
    <property type="match status" value="1"/>
</dbReference>
<evidence type="ECO:0000259" key="4">
    <source>
        <dbReference type="PROSITE" id="PS50405"/>
    </source>
</evidence>
<dbReference type="PROSITE" id="PS50405">
    <property type="entry name" value="GST_CTER"/>
    <property type="match status" value="1"/>
</dbReference>
<feature type="domain" description="GST C-terminal" evidence="4">
    <location>
        <begin position="150"/>
        <end position="276"/>
    </location>
</feature>
<dbReference type="InterPro" id="IPR036282">
    <property type="entry name" value="Glutathione-S-Trfase_C_sf"/>
</dbReference>
<organism evidence="5 6">
    <name type="scientific">Monilinia laxa</name>
    <name type="common">Brown rot fungus</name>
    <name type="synonym">Sclerotinia laxa</name>
    <dbReference type="NCBI Taxonomy" id="61186"/>
    <lineage>
        <taxon>Eukaryota</taxon>
        <taxon>Fungi</taxon>
        <taxon>Dikarya</taxon>
        <taxon>Ascomycota</taxon>
        <taxon>Pezizomycotina</taxon>
        <taxon>Leotiomycetes</taxon>
        <taxon>Helotiales</taxon>
        <taxon>Sclerotiniaceae</taxon>
        <taxon>Monilinia</taxon>
    </lineage>
</organism>
<dbReference type="InterPro" id="IPR036249">
    <property type="entry name" value="Thioredoxin-like_sf"/>
</dbReference>
<gene>
    <name evidence="5" type="ORF">EYC80_001827</name>
</gene>
<dbReference type="Gene3D" id="3.40.30.10">
    <property type="entry name" value="Glutaredoxin"/>
    <property type="match status" value="1"/>
</dbReference>
<keyword evidence="6" id="KW-1185">Reference proteome</keyword>
<feature type="transmembrane region" description="Helical" evidence="2">
    <location>
        <begin position="20"/>
        <end position="40"/>
    </location>
</feature>
<protein>
    <recommendedName>
        <fullName evidence="7">GST N-terminal domain-containing protein</fullName>
    </recommendedName>
</protein>
<reference evidence="5 6" key="1">
    <citation type="submission" date="2019-06" db="EMBL/GenBank/DDBJ databases">
        <title>Genome Sequence of the Brown Rot Fungal Pathogen Monilinia laxa.</title>
        <authorList>
            <person name="De Miccolis Angelini R.M."/>
            <person name="Landi L."/>
            <person name="Abate D."/>
            <person name="Pollastro S."/>
            <person name="Romanazzi G."/>
            <person name="Faretra F."/>
        </authorList>
    </citation>
    <scope>NUCLEOTIDE SEQUENCE [LARGE SCALE GENOMIC DNA]</scope>
    <source>
        <strain evidence="5 6">Mlax316</strain>
    </source>
</reference>